<comment type="caution">
    <text evidence="2">The sequence shown here is derived from an EMBL/GenBank/DDBJ whole genome shotgun (WGS) entry which is preliminary data.</text>
</comment>
<gene>
    <name evidence="2" type="ORF">U5822_02845</name>
</gene>
<keyword evidence="3" id="KW-1185">Reference proteome</keyword>
<evidence type="ECO:0000313" key="2">
    <source>
        <dbReference type="EMBL" id="MEA1079589.1"/>
    </source>
</evidence>
<evidence type="ECO:0000259" key="1">
    <source>
        <dbReference type="Pfam" id="PF00483"/>
    </source>
</evidence>
<dbReference type="EMBL" id="JAYDCJ010000001">
    <property type="protein sequence ID" value="MEA1079589.1"/>
    <property type="molecule type" value="Genomic_DNA"/>
</dbReference>
<dbReference type="Gene3D" id="3.90.550.10">
    <property type="entry name" value="Spore Coat Polysaccharide Biosynthesis Protein SpsA, Chain A"/>
    <property type="match status" value="1"/>
</dbReference>
<dbReference type="InterPro" id="IPR050486">
    <property type="entry name" value="Mannose-1P_guanyltransferase"/>
</dbReference>
<dbReference type="RefSeq" id="WP_322854108.1">
    <property type="nucleotide sequence ID" value="NZ_JAYDCJ010000001.1"/>
</dbReference>
<feature type="domain" description="Nucleotidyl transferase" evidence="1">
    <location>
        <begin position="5"/>
        <end position="83"/>
    </location>
</feature>
<sequence>MKSAIVFADRDGRELEPLNDRYCPAMLPVLGKPLLEHALEHCLGLGVETVFVVINAHAASVRAYFESGARWSLNIHYVLSRQDEPSNRVRQRIGRSLKGPFVAMRGDIWHGLTPDFPCNDVGLPAPHSRLGYIAGQSSDERLEALGWQSICSTHIPASQPQAVHRPCTVRSLADYHSLSLATLEAVFADAEREQGAPASRLMLGAQTRVNHVSLDEGTAYIAEHSRVDIGAQLTGAVSVGRHCLIDRGTHIANSVLMDHTYVGAGLTVRNAIVDQDRIIRVDLDATMTIADSFLLWPNKLPVEGSWMSRILERLMALLLIPLGALIDGLYWSSKRGKPSNNYRDRLPLSVQLWAAAKGRIALFGRDEHTGQLLQKSSETLPWRERYETLPLGAISLARMQLPDRAELALIMLTELELSRPRTIGYLYLNLVRCCWSGLMALSPLSAFTSRSTNIA</sequence>
<dbReference type="Gene3D" id="2.160.10.10">
    <property type="entry name" value="Hexapeptide repeat proteins"/>
    <property type="match status" value="1"/>
</dbReference>
<dbReference type="InterPro" id="IPR029044">
    <property type="entry name" value="Nucleotide-diphossugar_trans"/>
</dbReference>
<dbReference type="InterPro" id="IPR005835">
    <property type="entry name" value="NTP_transferase_dom"/>
</dbReference>
<dbReference type="SUPFAM" id="SSF53448">
    <property type="entry name" value="Nucleotide-diphospho-sugar transferases"/>
    <property type="match status" value="1"/>
</dbReference>
<dbReference type="Pfam" id="PF00483">
    <property type="entry name" value="NTP_transferase"/>
    <property type="match status" value="1"/>
</dbReference>
<organism evidence="2 3">
    <name type="scientific">Marinobacter qingdaonensis</name>
    <dbReference type="NCBI Taxonomy" id="3108486"/>
    <lineage>
        <taxon>Bacteria</taxon>
        <taxon>Pseudomonadati</taxon>
        <taxon>Pseudomonadota</taxon>
        <taxon>Gammaproteobacteria</taxon>
        <taxon>Pseudomonadales</taxon>
        <taxon>Marinobacteraceae</taxon>
        <taxon>Marinobacter</taxon>
    </lineage>
</organism>
<evidence type="ECO:0000313" key="3">
    <source>
        <dbReference type="Proteomes" id="UP001305746"/>
    </source>
</evidence>
<dbReference type="PANTHER" id="PTHR22572">
    <property type="entry name" value="SUGAR-1-PHOSPHATE GUANYL TRANSFERASE"/>
    <property type="match status" value="1"/>
</dbReference>
<name>A0ABU5NUY4_9GAMM</name>
<dbReference type="Proteomes" id="UP001305746">
    <property type="component" value="Unassembled WGS sequence"/>
</dbReference>
<proteinExistence type="predicted"/>
<accession>A0ABU5NUY4</accession>
<reference evidence="2 3" key="1">
    <citation type="submission" date="2023-12" db="EMBL/GenBank/DDBJ databases">
        <title>Marinobacter qingdaonensis sp. nov., isolated from the intertidal sediment of Qingdao, PR China.</title>
        <authorList>
            <person name="Li Y."/>
        </authorList>
    </citation>
    <scope>NUCLEOTIDE SEQUENCE [LARGE SCALE GENOMIC DNA]</scope>
    <source>
        <strain evidence="2 3">ASW11-75</strain>
    </source>
</reference>
<protein>
    <submittedName>
        <fullName evidence="2">NDP-sugar synthase</fullName>
    </submittedName>
</protein>